<gene>
    <name evidence="2" type="ORF">B0T16DRAFT_196714</name>
</gene>
<keyword evidence="1" id="KW-0732">Signal</keyword>
<name>A0AA40CMX1_9PEZI</name>
<comment type="caution">
    <text evidence="2">The sequence shown here is derived from an EMBL/GenBank/DDBJ whole genome shotgun (WGS) entry which is preliminary data.</text>
</comment>
<dbReference type="Proteomes" id="UP001174936">
    <property type="component" value="Unassembled WGS sequence"/>
</dbReference>
<evidence type="ECO:0000313" key="3">
    <source>
        <dbReference type="Proteomes" id="UP001174936"/>
    </source>
</evidence>
<dbReference type="EMBL" id="JAULSV010000005">
    <property type="protein sequence ID" value="KAK0644420.1"/>
    <property type="molecule type" value="Genomic_DNA"/>
</dbReference>
<proteinExistence type="predicted"/>
<accession>A0AA40CMX1</accession>
<reference evidence="2" key="1">
    <citation type="submission" date="2023-06" db="EMBL/GenBank/DDBJ databases">
        <title>Genome-scale phylogeny and comparative genomics of the fungal order Sordariales.</title>
        <authorList>
            <consortium name="Lawrence Berkeley National Laboratory"/>
            <person name="Hensen N."/>
            <person name="Bonometti L."/>
            <person name="Westerberg I."/>
            <person name="Brannstrom I.O."/>
            <person name="Guillou S."/>
            <person name="Cros-Aarteil S."/>
            <person name="Calhoun S."/>
            <person name="Haridas S."/>
            <person name="Kuo A."/>
            <person name="Mondo S."/>
            <person name="Pangilinan J."/>
            <person name="Riley R."/>
            <person name="Labutti K."/>
            <person name="Andreopoulos B."/>
            <person name="Lipzen A."/>
            <person name="Chen C."/>
            <person name="Yanf M."/>
            <person name="Daum C."/>
            <person name="Ng V."/>
            <person name="Clum A."/>
            <person name="Steindorff A."/>
            <person name="Ohm R."/>
            <person name="Martin F."/>
            <person name="Silar P."/>
            <person name="Natvig D."/>
            <person name="Lalanne C."/>
            <person name="Gautier V."/>
            <person name="Ament-Velasquez S.L."/>
            <person name="Kruys A."/>
            <person name="Hutchinson M.I."/>
            <person name="Powell A.J."/>
            <person name="Barry K."/>
            <person name="Miller A.N."/>
            <person name="Grigoriev I.V."/>
            <person name="Debuchy R."/>
            <person name="Gladieux P."/>
            <person name="Thoren M.H."/>
            <person name="Johannesson H."/>
        </authorList>
    </citation>
    <scope>NUCLEOTIDE SEQUENCE</scope>
    <source>
        <strain evidence="2">SMH2532-1</strain>
    </source>
</reference>
<feature type="signal peptide" evidence="1">
    <location>
        <begin position="1"/>
        <end position="18"/>
    </location>
</feature>
<organism evidence="2 3">
    <name type="scientific">Cercophora newfieldiana</name>
    <dbReference type="NCBI Taxonomy" id="92897"/>
    <lineage>
        <taxon>Eukaryota</taxon>
        <taxon>Fungi</taxon>
        <taxon>Dikarya</taxon>
        <taxon>Ascomycota</taxon>
        <taxon>Pezizomycotina</taxon>
        <taxon>Sordariomycetes</taxon>
        <taxon>Sordariomycetidae</taxon>
        <taxon>Sordariales</taxon>
        <taxon>Lasiosphaeriaceae</taxon>
        <taxon>Cercophora</taxon>
    </lineage>
</organism>
<dbReference type="AlphaFoldDB" id="A0AA40CMX1"/>
<evidence type="ECO:0000256" key="1">
    <source>
        <dbReference type="SAM" id="SignalP"/>
    </source>
</evidence>
<keyword evidence="3" id="KW-1185">Reference proteome</keyword>
<sequence length="155" mass="17006">MVANRSFILGTLLARVFANPITPVPEENEAAVLSARQAGSGVHLVNCGNSYSTVVYCINDSNCNFYPAKENQCIMGISGLFKWEGVQGPVLKGCTFSTGVRFEWGISPLPNIPVYAEVGPGQNGFQTFKCFKDNKRTMYSDGLNQCKSIYYCLPR</sequence>
<feature type="chain" id="PRO_5041231011" evidence="1">
    <location>
        <begin position="19"/>
        <end position="155"/>
    </location>
</feature>
<protein>
    <submittedName>
        <fullName evidence="2">Uncharacterized protein</fullName>
    </submittedName>
</protein>
<evidence type="ECO:0000313" key="2">
    <source>
        <dbReference type="EMBL" id="KAK0644420.1"/>
    </source>
</evidence>